<gene>
    <name evidence="1" type="ORF">CBRE1094_LOCUS46276</name>
</gene>
<accession>A0A7S2NQT8</accession>
<organism evidence="1">
    <name type="scientific">Haptolina brevifila</name>
    <dbReference type="NCBI Taxonomy" id="156173"/>
    <lineage>
        <taxon>Eukaryota</taxon>
        <taxon>Haptista</taxon>
        <taxon>Haptophyta</taxon>
        <taxon>Prymnesiophyceae</taxon>
        <taxon>Prymnesiales</taxon>
        <taxon>Prymnesiaceae</taxon>
        <taxon>Haptolina</taxon>
    </lineage>
</organism>
<proteinExistence type="predicted"/>
<evidence type="ECO:0000313" key="1">
    <source>
        <dbReference type="EMBL" id="CAD9553172.1"/>
    </source>
</evidence>
<name>A0A7S2NQT8_9EUKA</name>
<reference evidence="1" key="1">
    <citation type="submission" date="2021-01" db="EMBL/GenBank/DDBJ databases">
        <authorList>
            <person name="Corre E."/>
            <person name="Pelletier E."/>
            <person name="Niang G."/>
            <person name="Scheremetjew M."/>
            <person name="Finn R."/>
            <person name="Kale V."/>
            <person name="Holt S."/>
            <person name="Cochrane G."/>
            <person name="Meng A."/>
            <person name="Brown T."/>
            <person name="Cohen L."/>
        </authorList>
    </citation>
    <scope>NUCLEOTIDE SEQUENCE</scope>
    <source>
        <strain evidence="1">UTEX LB 985</strain>
    </source>
</reference>
<dbReference type="EMBL" id="HBGU01084821">
    <property type="protein sequence ID" value="CAD9553172.1"/>
    <property type="molecule type" value="Transcribed_RNA"/>
</dbReference>
<sequence length="154" mass="16830">MSSRTAAMQHTAGMRLHSTLLQDAPTLRVGTPSTIIAAGAPPPKPDFLGVFMKTELHRLKGGTMPGPRLPTPLMGRDRDGRLRMFNLGDMHPEESSPSYAGPGGWPRAASYDGQSCVQRGPRHYRTKDELLAQRPVNPFLSNRFGPAPDQTILM</sequence>
<protein>
    <submittedName>
        <fullName evidence="1">Uncharacterized protein</fullName>
    </submittedName>
</protein>
<dbReference type="AlphaFoldDB" id="A0A7S2NQT8"/>